<dbReference type="InterPro" id="IPR029035">
    <property type="entry name" value="DHS-like_NAD/FAD-binding_dom"/>
</dbReference>
<protein>
    <submittedName>
        <fullName evidence="1">SIR2-like protein</fullName>
    </submittedName>
</protein>
<dbReference type="AlphaFoldDB" id="A0ABD6XPZ0"/>
<dbReference type="RefSeq" id="WP_424993800.1">
    <property type="nucleotide sequence ID" value="NZ_JBBJRI010000001.1"/>
</dbReference>
<sequence>MCENIEDVAKLAQRFYSLFPTIILGSGASAAFGMSGMGKLAEYLIKEVTVEEEHSALWGNFCDDLSSGTDLESALHKHDLPELVTSEIINKTWLHLCPQDLGIFKKGISSKEEYPLCVLIKHMLRSTKDRVNIITTNYDRIAEYACEQARVHHYTGFAHGYRKFPVDINYLTCQRQVNVWKVHGSLDWFLSPSEEICSFGNVSEIPDNHTPLIVTPGIAKYRSTHKEPYKTVIHESDNILKSSPSYLCIGYGFNDEHIQEKLVNKCVNEDSKLIIITHKLTESTKKILFKGNLKEFIAIESGGNEKESYIYTSTEEKKIIIQEDYWSLNGLLKLII</sequence>
<dbReference type="SUPFAM" id="SSF52467">
    <property type="entry name" value="DHS-like NAD/FAD-binding domain"/>
    <property type="match status" value="1"/>
</dbReference>
<dbReference type="EMBL" id="QGHE01000005">
    <property type="protein sequence ID" value="PWJ80250.1"/>
    <property type="molecule type" value="Genomic_DNA"/>
</dbReference>
<evidence type="ECO:0000313" key="2">
    <source>
        <dbReference type="Proteomes" id="UP000245996"/>
    </source>
</evidence>
<name>A0ABD6XPZ0_ENTAG</name>
<gene>
    <name evidence="1" type="ORF">C7430_10524</name>
</gene>
<comment type="caution">
    <text evidence="1">The sequence shown here is derived from an EMBL/GenBank/DDBJ whole genome shotgun (WGS) entry which is preliminary data.</text>
</comment>
<reference evidence="1 2" key="1">
    <citation type="submission" date="2018-05" db="EMBL/GenBank/DDBJ databases">
        <title>Genomic Encyclopedia of Type Strains, Phase IV (KMG-V): Genome sequencing to study the core and pangenomes of soil and plant-associated prokaryotes.</title>
        <authorList>
            <person name="Whitman W."/>
        </authorList>
    </citation>
    <scope>NUCLEOTIDE SEQUENCE [LARGE SCALE GENOMIC DNA]</scope>
    <source>
        <strain evidence="1 2">PNG 92-11</strain>
    </source>
</reference>
<dbReference type="Pfam" id="PF13289">
    <property type="entry name" value="SIR2_2"/>
    <property type="match status" value="1"/>
</dbReference>
<dbReference type="Proteomes" id="UP000245996">
    <property type="component" value="Unassembled WGS sequence"/>
</dbReference>
<accession>A0ABD6XPZ0</accession>
<organism evidence="1 2">
    <name type="scientific">Enterobacter agglomerans</name>
    <name type="common">Erwinia herbicola</name>
    <name type="synonym">Pantoea agglomerans</name>
    <dbReference type="NCBI Taxonomy" id="549"/>
    <lineage>
        <taxon>Bacteria</taxon>
        <taxon>Pseudomonadati</taxon>
        <taxon>Pseudomonadota</taxon>
        <taxon>Gammaproteobacteria</taxon>
        <taxon>Enterobacterales</taxon>
        <taxon>Erwiniaceae</taxon>
        <taxon>Pantoea</taxon>
        <taxon>Pantoea agglomerans group</taxon>
    </lineage>
</organism>
<evidence type="ECO:0000313" key="1">
    <source>
        <dbReference type="EMBL" id="PWJ80250.1"/>
    </source>
</evidence>
<proteinExistence type="predicted"/>